<evidence type="ECO:0000313" key="7">
    <source>
        <dbReference type="EMBL" id="TCZ77091.1"/>
    </source>
</evidence>
<dbReference type="OrthoDB" id="6656329at2"/>
<protein>
    <submittedName>
        <fullName evidence="7">Ferric reductase</fullName>
    </submittedName>
</protein>
<keyword evidence="2 5" id="KW-0812">Transmembrane</keyword>
<gene>
    <name evidence="7" type="ORF">E0485_11535</name>
</gene>
<reference evidence="7 8" key="1">
    <citation type="submission" date="2019-03" db="EMBL/GenBank/DDBJ databases">
        <authorList>
            <person name="Kim M.K.M."/>
        </authorList>
    </citation>
    <scope>NUCLEOTIDE SEQUENCE [LARGE SCALE GENOMIC DNA]</scope>
    <source>
        <strain evidence="7 8">18JY21-1</strain>
    </source>
</reference>
<feature type="transmembrane region" description="Helical" evidence="5">
    <location>
        <begin position="120"/>
        <end position="141"/>
    </location>
</feature>
<comment type="caution">
    <text evidence="7">The sequence shown here is derived from an EMBL/GenBank/DDBJ whole genome shotgun (WGS) entry which is preliminary data.</text>
</comment>
<dbReference type="AlphaFoldDB" id="A0A4R4EFT1"/>
<dbReference type="InterPro" id="IPR013130">
    <property type="entry name" value="Fe3_Rdtase_TM_dom"/>
</dbReference>
<keyword evidence="8" id="KW-1185">Reference proteome</keyword>
<keyword evidence="4 5" id="KW-0472">Membrane</keyword>
<dbReference type="EMBL" id="SKFG01000010">
    <property type="protein sequence ID" value="TCZ77091.1"/>
    <property type="molecule type" value="Genomic_DNA"/>
</dbReference>
<name>A0A4R4EFT1_9BACL</name>
<dbReference type="Proteomes" id="UP000295418">
    <property type="component" value="Unassembled WGS sequence"/>
</dbReference>
<keyword evidence="3 5" id="KW-1133">Transmembrane helix</keyword>
<feature type="transmembrane region" description="Helical" evidence="5">
    <location>
        <begin position="45"/>
        <end position="69"/>
    </location>
</feature>
<evidence type="ECO:0000313" key="8">
    <source>
        <dbReference type="Proteomes" id="UP000295418"/>
    </source>
</evidence>
<evidence type="ECO:0000256" key="2">
    <source>
        <dbReference type="ARBA" id="ARBA00022692"/>
    </source>
</evidence>
<feature type="transmembrane region" description="Helical" evidence="5">
    <location>
        <begin position="153"/>
        <end position="172"/>
    </location>
</feature>
<feature type="transmembrane region" description="Helical" evidence="5">
    <location>
        <begin position="89"/>
        <end position="108"/>
    </location>
</feature>
<evidence type="ECO:0000259" key="6">
    <source>
        <dbReference type="Pfam" id="PF01794"/>
    </source>
</evidence>
<accession>A0A4R4EFT1</accession>
<sequence length="190" mass="21457">MANYLSTWGVIKAAGISSYLLLFISVSVGAFGYSKLVSVKRRGLLLIIHQWTGWFGFLFGLLHGIVLLIDMYEPFSIKEVLVPFYTDHQTVANGFGILAFYMFFAVLVTSDWMKTFGKKVWRFVHYLPFPAFILSLLHGLLAGSDSSLKGIKMMYAITGILFILVVVVRMGWRKPAKEKEQSHAYITSRG</sequence>
<evidence type="ECO:0000256" key="1">
    <source>
        <dbReference type="ARBA" id="ARBA00004141"/>
    </source>
</evidence>
<evidence type="ECO:0000256" key="4">
    <source>
        <dbReference type="ARBA" id="ARBA00023136"/>
    </source>
</evidence>
<evidence type="ECO:0000256" key="5">
    <source>
        <dbReference type="SAM" id="Phobius"/>
    </source>
</evidence>
<feature type="transmembrane region" description="Helical" evidence="5">
    <location>
        <begin position="13"/>
        <end position="33"/>
    </location>
</feature>
<feature type="domain" description="Ferric oxidoreductase" evidence="6">
    <location>
        <begin position="18"/>
        <end position="135"/>
    </location>
</feature>
<organism evidence="7 8">
    <name type="scientific">Paenibacillus albiflavus</name>
    <dbReference type="NCBI Taxonomy" id="2545760"/>
    <lineage>
        <taxon>Bacteria</taxon>
        <taxon>Bacillati</taxon>
        <taxon>Bacillota</taxon>
        <taxon>Bacilli</taxon>
        <taxon>Bacillales</taxon>
        <taxon>Paenibacillaceae</taxon>
        <taxon>Paenibacillus</taxon>
    </lineage>
</organism>
<proteinExistence type="predicted"/>
<dbReference type="GO" id="GO:0016020">
    <property type="term" value="C:membrane"/>
    <property type="evidence" value="ECO:0007669"/>
    <property type="project" value="UniProtKB-SubCell"/>
</dbReference>
<evidence type="ECO:0000256" key="3">
    <source>
        <dbReference type="ARBA" id="ARBA00022989"/>
    </source>
</evidence>
<dbReference type="RefSeq" id="WP_132418191.1">
    <property type="nucleotide sequence ID" value="NZ_SKFG01000010.1"/>
</dbReference>
<comment type="subcellular location">
    <subcellularLocation>
        <location evidence="1">Membrane</location>
        <topology evidence="1">Multi-pass membrane protein</topology>
    </subcellularLocation>
</comment>
<dbReference type="Pfam" id="PF01794">
    <property type="entry name" value="Ferric_reduct"/>
    <property type="match status" value="1"/>
</dbReference>